<dbReference type="GO" id="GO:0015631">
    <property type="term" value="F:tubulin binding"/>
    <property type="evidence" value="ECO:0007669"/>
    <property type="project" value="TreeGrafter"/>
</dbReference>
<reference evidence="1 2" key="1">
    <citation type="submission" date="2019-04" db="EMBL/GenBank/DDBJ databases">
        <title>Annotation for the trematode Fasciola gigantica.</title>
        <authorList>
            <person name="Choi Y.-J."/>
        </authorList>
    </citation>
    <scope>NUCLEOTIDE SEQUENCE [LARGE SCALE GENOMIC DNA]</scope>
    <source>
        <strain evidence="1">Uganda_cow_1</strain>
    </source>
</reference>
<proteinExistence type="predicted"/>
<dbReference type="GO" id="GO:0008285">
    <property type="term" value="P:negative regulation of cell population proliferation"/>
    <property type="evidence" value="ECO:0007669"/>
    <property type="project" value="InterPro"/>
</dbReference>
<protein>
    <submittedName>
        <fullName evidence="1">Uncharacterized protein</fullName>
    </submittedName>
</protein>
<evidence type="ECO:0000313" key="2">
    <source>
        <dbReference type="Proteomes" id="UP000316759"/>
    </source>
</evidence>
<dbReference type="EMBL" id="SUNJ01011881">
    <property type="protein sequence ID" value="TPP58557.1"/>
    <property type="molecule type" value="Genomic_DNA"/>
</dbReference>
<gene>
    <name evidence="1" type="ORF">FGIG_07054</name>
</gene>
<dbReference type="GO" id="GO:0005929">
    <property type="term" value="C:cilium"/>
    <property type="evidence" value="ECO:0007669"/>
    <property type="project" value="TreeGrafter"/>
</dbReference>
<dbReference type="PANTHER" id="PTHR46348">
    <property type="entry name" value="DELETED IN LUNG AND ESOPHAGEAL CANCER PROTEIN 1"/>
    <property type="match status" value="1"/>
</dbReference>
<dbReference type="Proteomes" id="UP000316759">
    <property type="component" value="Unassembled WGS sequence"/>
</dbReference>
<dbReference type="AlphaFoldDB" id="A0A504YKP3"/>
<dbReference type="PANTHER" id="PTHR46348:SF1">
    <property type="entry name" value="DELETED IN LUNG AND ESOPHAGEAL CANCER PROTEIN 1"/>
    <property type="match status" value="1"/>
</dbReference>
<comment type="caution">
    <text evidence="1">The sequence shown here is derived from an EMBL/GenBank/DDBJ whole genome shotgun (WGS) entry which is preliminary data.</text>
</comment>
<evidence type="ECO:0000313" key="1">
    <source>
        <dbReference type="EMBL" id="TPP58557.1"/>
    </source>
</evidence>
<dbReference type="GO" id="GO:0005737">
    <property type="term" value="C:cytoplasm"/>
    <property type="evidence" value="ECO:0007669"/>
    <property type="project" value="TreeGrafter"/>
</dbReference>
<keyword evidence="2" id="KW-1185">Reference proteome</keyword>
<dbReference type="InterPro" id="IPR033304">
    <property type="entry name" value="DLEC1"/>
</dbReference>
<sequence length="195" mass="21791">MDSTNLPLESLDLGEDRLSFESHITLDVYSTERGTSGQQNPPNSTSYVLNLQGYVSRTRFHVFPRDCIDFGTVFLGESQHREIRLCNRSSTRAYWSITQCASLLSANNAATITLNKIKPPRLHEEYFHIIPTSGVLGSQENESGSVGVIIRFQPTKLGVFENAFVVRGIFGETEMQIHVRGQCSSDGRYRSLIGT</sequence>
<organism evidence="1 2">
    <name type="scientific">Fasciola gigantica</name>
    <name type="common">Giant liver fluke</name>
    <dbReference type="NCBI Taxonomy" id="46835"/>
    <lineage>
        <taxon>Eukaryota</taxon>
        <taxon>Metazoa</taxon>
        <taxon>Spiralia</taxon>
        <taxon>Lophotrochozoa</taxon>
        <taxon>Platyhelminthes</taxon>
        <taxon>Trematoda</taxon>
        <taxon>Digenea</taxon>
        <taxon>Plagiorchiida</taxon>
        <taxon>Echinostomata</taxon>
        <taxon>Echinostomatoidea</taxon>
        <taxon>Fasciolidae</taxon>
        <taxon>Fasciola</taxon>
    </lineage>
</organism>
<dbReference type="STRING" id="46835.A0A504YKP3"/>
<dbReference type="InterPro" id="IPR013783">
    <property type="entry name" value="Ig-like_fold"/>
</dbReference>
<name>A0A504YKP3_FASGI</name>
<dbReference type="Gene3D" id="2.60.40.10">
    <property type="entry name" value="Immunoglobulins"/>
    <property type="match status" value="1"/>
</dbReference>
<accession>A0A504YKP3</accession>